<gene>
    <name evidence="2" type="ORF">PoB_003098200</name>
</gene>
<comment type="caution">
    <text evidence="2">The sequence shown here is derived from an EMBL/GenBank/DDBJ whole genome shotgun (WGS) entry which is preliminary data.</text>
</comment>
<evidence type="ECO:0000313" key="3">
    <source>
        <dbReference type="Proteomes" id="UP000735302"/>
    </source>
</evidence>
<dbReference type="Proteomes" id="UP000735302">
    <property type="component" value="Unassembled WGS sequence"/>
</dbReference>
<keyword evidence="3" id="KW-1185">Reference proteome</keyword>
<evidence type="ECO:0000313" key="2">
    <source>
        <dbReference type="EMBL" id="GFO04477.1"/>
    </source>
</evidence>
<evidence type="ECO:0008006" key="4">
    <source>
        <dbReference type="Google" id="ProtNLM"/>
    </source>
</evidence>
<name>A0AAV4AB64_9GAST</name>
<sequence>MILIKISLALKLSLIKLLMLLVQTPESSSRSTHQAAGNGGRGMSVHCINADRIKNDALSTNHSRASTSLSNHAAILQSLDTLCLGKGLSRSTHFSNSTTIVWHLTEILLMQID</sequence>
<evidence type="ECO:0000256" key="1">
    <source>
        <dbReference type="SAM" id="SignalP"/>
    </source>
</evidence>
<proteinExistence type="predicted"/>
<protein>
    <recommendedName>
        <fullName evidence="4">Secreted protein</fullName>
    </recommendedName>
</protein>
<organism evidence="2 3">
    <name type="scientific">Plakobranchus ocellatus</name>
    <dbReference type="NCBI Taxonomy" id="259542"/>
    <lineage>
        <taxon>Eukaryota</taxon>
        <taxon>Metazoa</taxon>
        <taxon>Spiralia</taxon>
        <taxon>Lophotrochozoa</taxon>
        <taxon>Mollusca</taxon>
        <taxon>Gastropoda</taxon>
        <taxon>Heterobranchia</taxon>
        <taxon>Euthyneura</taxon>
        <taxon>Panpulmonata</taxon>
        <taxon>Sacoglossa</taxon>
        <taxon>Placobranchoidea</taxon>
        <taxon>Plakobranchidae</taxon>
        <taxon>Plakobranchus</taxon>
    </lineage>
</organism>
<dbReference type="AlphaFoldDB" id="A0AAV4AB64"/>
<keyword evidence="1" id="KW-0732">Signal</keyword>
<reference evidence="2 3" key="1">
    <citation type="journal article" date="2021" name="Elife">
        <title>Chloroplast acquisition without the gene transfer in kleptoplastic sea slugs, Plakobranchus ocellatus.</title>
        <authorList>
            <person name="Maeda T."/>
            <person name="Takahashi S."/>
            <person name="Yoshida T."/>
            <person name="Shimamura S."/>
            <person name="Takaki Y."/>
            <person name="Nagai Y."/>
            <person name="Toyoda A."/>
            <person name="Suzuki Y."/>
            <person name="Arimoto A."/>
            <person name="Ishii H."/>
            <person name="Satoh N."/>
            <person name="Nishiyama T."/>
            <person name="Hasebe M."/>
            <person name="Maruyama T."/>
            <person name="Minagawa J."/>
            <person name="Obokata J."/>
            <person name="Shigenobu S."/>
        </authorList>
    </citation>
    <scope>NUCLEOTIDE SEQUENCE [LARGE SCALE GENOMIC DNA]</scope>
</reference>
<accession>A0AAV4AB64</accession>
<feature type="signal peptide" evidence="1">
    <location>
        <begin position="1"/>
        <end position="29"/>
    </location>
</feature>
<feature type="chain" id="PRO_5043797478" description="Secreted protein" evidence="1">
    <location>
        <begin position="30"/>
        <end position="113"/>
    </location>
</feature>
<dbReference type="EMBL" id="BLXT01003739">
    <property type="protein sequence ID" value="GFO04477.1"/>
    <property type="molecule type" value="Genomic_DNA"/>
</dbReference>